<gene>
    <name evidence="2" type="ORF">EJ05DRAFT_376043</name>
</gene>
<sequence>MDHSESSNSTVESSERNESSDVESSAHHDNMEPITLGTRHHPRNIQAARTRRARAIRLRHAHRPRQTILGHLQTPPRKRPCRARQTPHRTTKRPPRHLPLLRRLRLQQRRPPHPPLLLLSQVYILCETLQARVIKALVFAKFVNNLLLIGPRSKAVICTILKLVVTDLPEFPEDRTGLRSLMLTYTYLHRDWLKDCPHFVAVLMEVPELGRWILCSRDPSEVYRRPVWA</sequence>
<feature type="compositionally biased region" description="Basic residues" evidence="1">
    <location>
        <begin position="76"/>
        <end position="95"/>
    </location>
</feature>
<keyword evidence="3" id="KW-1185">Reference proteome</keyword>
<dbReference type="AlphaFoldDB" id="A0A6A6W5B1"/>
<dbReference type="RefSeq" id="XP_033600513.1">
    <property type="nucleotide sequence ID" value="XM_033741189.1"/>
</dbReference>
<accession>A0A6A6W5B1</accession>
<feature type="compositionally biased region" description="Basic and acidic residues" evidence="1">
    <location>
        <begin position="13"/>
        <end position="31"/>
    </location>
</feature>
<evidence type="ECO:0000313" key="3">
    <source>
        <dbReference type="Proteomes" id="UP000799437"/>
    </source>
</evidence>
<feature type="compositionally biased region" description="Basic residues" evidence="1">
    <location>
        <begin position="38"/>
        <end position="51"/>
    </location>
</feature>
<feature type="region of interest" description="Disordered" evidence="1">
    <location>
        <begin position="1"/>
        <end position="51"/>
    </location>
</feature>
<organism evidence="2 3">
    <name type="scientific">Pseudovirgaria hyperparasitica</name>
    <dbReference type="NCBI Taxonomy" id="470096"/>
    <lineage>
        <taxon>Eukaryota</taxon>
        <taxon>Fungi</taxon>
        <taxon>Dikarya</taxon>
        <taxon>Ascomycota</taxon>
        <taxon>Pezizomycotina</taxon>
        <taxon>Dothideomycetes</taxon>
        <taxon>Dothideomycetes incertae sedis</taxon>
        <taxon>Acrospermales</taxon>
        <taxon>Acrospermaceae</taxon>
        <taxon>Pseudovirgaria</taxon>
    </lineage>
</organism>
<feature type="region of interest" description="Disordered" evidence="1">
    <location>
        <begin position="71"/>
        <end position="95"/>
    </location>
</feature>
<proteinExistence type="predicted"/>
<protein>
    <submittedName>
        <fullName evidence="2">Uncharacterized protein</fullName>
    </submittedName>
</protein>
<dbReference type="GeneID" id="54482243"/>
<feature type="compositionally biased region" description="Low complexity" evidence="1">
    <location>
        <begin position="1"/>
        <end position="12"/>
    </location>
</feature>
<dbReference type="EMBL" id="ML996572">
    <property type="protein sequence ID" value="KAF2758062.1"/>
    <property type="molecule type" value="Genomic_DNA"/>
</dbReference>
<name>A0A6A6W5B1_9PEZI</name>
<reference evidence="2" key="1">
    <citation type="journal article" date="2020" name="Stud. Mycol.">
        <title>101 Dothideomycetes genomes: a test case for predicting lifestyles and emergence of pathogens.</title>
        <authorList>
            <person name="Haridas S."/>
            <person name="Albert R."/>
            <person name="Binder M."/>
            <person name="Bloem J."/>
            <person name="Labutti K."/>
            <person name="Salamov A."/>
            <person name="Andreopoulos B."/>
            <person name="Baker S."/>
            <person name="Barry K."/>
            <person name="Bills G."/>
            <person name="Bluhm B."/>
            <person name="Cannon C."/>
            <person name="Castanera R."/>
            <person name="Culley D."/>
            <person name="Daum C."/>
            <person name="Ezra D."/>
            <person name="Gonzalez J."/>
            <person name="Henrissat B."/>
            <person name="Kuo A."/>
            <person name="Liang C."/>
            <person name="Lipzen A."/>
            <person name="Lutzoni F."/>
            <person name="Magnuson J."/>
            <person name="Mondo S."/>
            <person name="Nolan M."/>
            <person name="Ohm R."/>
            <person name="Pangilinan J."/>
            <person name="Park H.-J."/>
            <person name="Ramirez L."/>
            <person name="Alfaro M."/>
            <person name="Sun H."/>
            <person name="Tritt A."/>
            <person name="Yoshinaga Y."/>
            <person name="Zwiers L.-H."/>
            <person name="Turgeon B."/>
            <person name="Goodwin S."/>
            <person name="Spatafora J."/>
            <person name="Crous P."/>
            <person name="Grigoriev I."/>
        </authorList>
    </citation>
    <scope>NUCLEOTIDE SEQUENCE</scope>
    <source>
        <strain evidence="2">CBS 121739</strain>
    </source>
</reference>
<evidence type="ECO:0000256" key="1">
    <source>
        <dbReference type="SAM" id="MobiDB-lite"/>
    </source>
</evidence>
<evidence type="ECO:0000313" key="2">
    <source>
        <dbReference type="EMBL" id="KAF2758062.1"/>
    </source>
</evidence>
<dbReference type="Proteomes" id="UP000799437">
    <property type="component" value="Unassembled WGS sequence"/>
</dbReference>